<evidence type="ECO:0000256" key="1">
    <source>
        <dbReference type="SAM" id="Coils"/>
    </source>
</evidence>
<dbReference type="Proteomes" id="UP001139179">
    <property type="component" value="Unassembled WGS sequence"/>
</dbReference>
<keyword evidence="1" id="KW-0175">Coiled coil</keyword>
<dbReference type="AlphaFoldDB" id="A0A9X2DNI1"/>
<dbReference type="EMBL" id="JAMBOL010000001">
    <property type="protein sequence ID" value="MCM3712497.1"/>
    <property type="molecule type" value="Genomic_DNA"/>
</dbReference>
<dbReference type="InterPro" id="IPR002514">
    <property type="entry name" value="Transposase_8"/>
</dbReference>
<proteinExistence type="predicted"/>
<protein>
    <submittedName>
        <fullName evidence="2">Transposase</fullName>
    </submittedName>
</protein>
<dbReference type="RefSeq" id="WP_251221377.1">
    <property type="nucleotide sequence ID" value="NZ_JAMBOL010000001.1"/>
</dbReference>
<dbReference type="GO" id="GO:0003677">
    <property type="term" value="F:DNA binding"/>
    <property type="evidence" value="ECO:0007669"/>
    <property type="project" value="InterPro"/>
</dbReference>
<name>A0A9X2DNI1_9BACI</name>
<dbReference type="SUPFAM" id="SSF46689">
    <property type="entry name" value="Homeodomain-like"/>
    <property type="match status" value="1"/>
</dbReference>
<keyword evidence="3" id="KW-1185">Reference proteome</keyword>
<gene>
    <name evidence="2" type="ORF">M3202_00245</name>
</gene>
<dbReference type="InterPro" id="IPR009057">
    <property type="entry name" value="Homeodomain-like_sf"/>
</dbReference>
<feature type="coiled-coil region" evidence="1">
    <location>
        <begin position="48"/>
        <end position="96"/>
    </location>
</feature>
<accession>A0A9X2DNI1</accession>
<dbReference type="GO" id="GO:0006313">
    <property type="term" value="P:DNA transposition"/>
    <property type="evidence" value="ECO:0007669"/>
    <property type="project" value="InterPro"/>
</dbReference>
<evidence type="ECO:0000313" key="3">
    <source>
        <dbReference type="Proteomes" id="UP001139179"/>
    </source>
</evidence>
<dbReference type="Gene3D" id="1.10.10.60">
    <property type="entry name" value="Homeodomain-like"/>
    <property type="match status" value="1"/>
</dbReference>
<sequence length="105" mass="12719">MGEPRQRYNEEFKRQAVKFVQEQKKTVSDIAEELNIPISTLHQWTTHYREFENEPVAAEERIRKLEQQIRDQERELKAKERQLADKEEELTIVKKAMHIFSRPKL</sequence>
<dbReference type="Pfam" id="PF01527">
    <property type="entry name" value="HTH_Tnp_1"/>
    <property type="match status" value="1"/>
</dbReference>
<dbReference type="GO" id="GO:0004803">
    <property type="term" value="F:transposase activity"/>
    <property type="evidence" value="ECO:0007669"/>
    <property type="project" value="InterPro"/>
</dbReference>
<comment type="caution">
    <text evidence="2">The sequence shown here is derived from an EMBL/GenBank/DDBJ whole genome shotgun (WGS) entry which is preliminary data.</text>
</comment>
<evidence type="ECO:0000313" key="2">
    <source>
        <dbReference type="EMBL" id="MCM3712497.1"/>
    </source>
</evidence>
<organism evidence="2 3">
    <name type="scientific">Halalkalibacter oceani</name>
    <dbReference type="NCBI Taxonomy" id="1653776"/>
    <lineage>
        <taxon>Bacteria</taxon>
        <taxon>Bacillati</taxon>
        <taxon>Bacillota</taxon>
        <taxon>Bacilli</taxon>
        <taxon>Bacillales</taxon>
        <taxon>Bacillaceae</taxon>
        <taxon>Halalkalibacter</taxon>
    </lineage>
</organism>
<reference evidence="2" key="1">
    <citation type="submission" date="2022-05" db="EMBL/GenBank/DDBJ databases">
        <title>Comparative Genomics of Spacecraft Associated Microbes.</title>
        <authorList>
            <person name="Tran M.T."/>
            <person name="Wright A."/>
            <person name="Seuylemezian A."/>
            <person name="Eisen J."/>
            <person name="Coil D."/>
        </authorList>
    </citation>
    <scope>NUCLEOTIDE SEQUENCE</scope>
    <source>
        <strain evidence="2">214.1.1</strain>
    </source>
</reference>